<sequence>MKWFRNNSAGLLVQQTASSPSQQPSESAQTQLPATTAPRLGDDDEIEMLEAPARGVKRSTEDDMMDIDEEDSDFEYNSSGVCPQDGARHNQRVTKRPPHEHLLHLPQPVQQLIYSYVLVSDSPYDVQPDGKMVPKRVIYWKIREDRSLTKKELKKHNGTPICKPPGLLTVSKQVREMALPIFHVGNDFDVMVSDYNGKAIMAWWKRVQKERLRAAEHPIQLAGSNARLDLHHTHAAGFRDLSQAFHQDEHSFVLHRLNDTRQSDLQLGRVKIDVDGGTNWNNLTTWLDLCHKGQLPPFVSSPYIDTDGHDLFGEEDAVSHLFDVAKLYPRGESAALHMCVNTHREHLICYNQDWAPDAEKTSDQQDSPSSSHTLDNETQYYVTVEPLGTDSTDPKFWFGDEDEETEVEEQPDEVGRQEAEEEEEEEDERLSSVQEMSHSEDTPAVVEIEDSSADEMELDDGHRHKRRKTKSHKSRLVVNDSDLESE</sequence>
<feature type="compositionally biased region" description="Acidic residues" evidence="1">
    <location>
        <begin position="399"/>
        <end position="412"/>
    </location>
</feature>
<feature type="compositionally biased region" description="Basic residues" evidence="1">
    <location>
        <begin position="463"/>
        <end position="475"/>
    </location>
</feature>
<dbReference type="AlphaFoldDB" id="A0A9Q9ER37"/>
<evidence type="ECO:0000256" key="1">
    <source>
        <dbReference type="SAM" id="MobiDB-lite"/>
    </source>
</evidence>
<evidence type="ECO:0000313" key="3">
    <source>
        <dbReference type="Proteomes" id="UP001056384"/>
    </source>
</evidence>
<dbReference type="Proteomes" id="UP001056384">
    <property type="component" value="Chromosome 10"/>
</dbReference>
<gene>
    <name evidence="2" type="ORF">Slin15195_G114920</name>
</gene>
<feature type="compositionally biased region" description="Acidic residues" evidence="1">
    <location>
        <begin position="419"/>
        <end position="428"/>
    </location>
</feature>
<feature type="region of interest" description="Disordered" evidence="1">
    <location>
        <begin position="358"/>
        <end position="486"/>
    </location>
</feature>
<feature type="compositionally biased region" description="Low complexity" evidence="1">
    <location>
        <begin position="14"/>
        <end position="31"/>
    </location>
</feature>
<proteinExistence type="predicted"/>
<evidence type="ECO:0000313" key="2">
    <source>
        <dbReference type="EMBL" id="USW58173.1"/>
    </source>
</evidence>
<feature type="compositionally biased region" description="Acidic residues" evidence="1">
    <location>
        <begin position="447"/>
        <end position="458"/>
    </location>
</feature>
<keyword evidence="3" id="KW-1185">Reference proteome</keyword>
<name>A0A9Q9ER37_9PEZI</name>
<organism evidence="2 3">
    <name type="scientific">Septoria linicola</name>
    <dbReference type="NCBI Taxonomy" id="215465"/>
    <lineage>
        <taxon>Eukaryota</taxon>
        <taxon>Fungi</taxon>
        <taxon>Dikarya</taxon>
        <taxon>Ascomycota</taxon>
        <taxon>Pezizomycotina</taxon>
        <taxon>Dothideomycetes</taxon>
        <taxon>Dothideomycetidae</taxon>
        <taxon>Mycosphaerellales</taxon>
        <taxon>Mycosphaerellaceae</taxon>
        <taxon>Septoria</taxon>
    </lineage>
</organism>
<feature type="region of interest" description="Disordered" evidence="1">
    <location>
        <begin position="1"/>
        <end position="45"/>
    </location>
</feature>
<dbReference type="EMBL" id="CP099427">
    <property type="protein sequence ID" value="USW58173.1"/>
    <property type="molecule type" value="Genomic_DNA"/>
</dbReference>
<accession>A0A9Q9ER37</accession>
<feature type="compositionally biased region" description="Polar residues" evidence="1">
    <location>
        <begin position="364"/>
        <end position="381"/>
    </location>
</feature>
<reference evidence="2" key="1">
    <citation type="submission" date="2022-06" db="EMBL/GenBank/DDBJ databases">
        <title>Complete genome sequences of two strains of the flax pathogen Septoria linicola.</title>
        <authorList>
            <person name="Lapalu N."/>
            <person name="Simon A."/>
            <person name="Demenou B."/>
            <person name="Paumier D."/>
            <person name="Guillot M.-P."/>
            <person name="Gout L."/>
            <person name="Valade R."/>
        </authorList>
    </citation>
    <scope>NUCLEOTIDE SEQUENCE</scope>
    <source>
        <strain evidence="2">SE15195</strain>
    </source>
</reference>
<protein>
    <submittedName>
        <fullName evidence="2">Uncharacterized protein</fullName>
    </submittedName>
</protein>